<gene>
    <name evidence="2" type="ORF">F8566_35925</name>
</gene>
<feature type="compositionally biased region" description="Gly residues" evidence="1">
    <location>
        <begin position="32"/>
        <end position="45"/>
    </location>
</feature>
<proteinExistence type="predicted"/>
<dbReference type="OrthoDB" id="3540777at2"/>
<dbReference type="EMBL" id="WBMT01000020">
    <property type="protein sequence ID" value="KAB2342953.1"/>
    <property type="molecule type" value="Genomic_DNA"/>
</dbReference>
<evidence type="ECO:0000313" key="3">
    <source>
        <dbReference type="Proteomes" id="UP000468735"/>
    </source>
</evidence>
<protein>
    <submittedName>
        <fullName evidence="2">Uncharacterized protein</fullName>
    </submittedName>
</protein>
<evidence type="ECO:0000256" key="1">
    <source>
        <dbReference type="SAM" id="MobiDB-lite"/>
    </source>
</evidence>
<sequence>MTEQPGDVLTEAVKLFDSLWRRIGGDDAGERSAGGAGERSAGGAGDDVWSRATAEDPHIATGAPECRNCPICRAIAMARESGPDVTTHVRQAGQSLMAAAFDVMAAFERTRAPRRPSGSTPSGGSRPAGGSRAPGGSSEDPWAAAARDEPLDIG</sequence>
<dbReference type="Proteomes" id="UP000468735">
    <property type="component" value="Unassembled WGS sequence"/>
</dbReference>
<accession>A0A6H9YEM5</accession>
<dbReference type="AlphaFoldDB" id="A0A6H9YEM5"/>
<reference evidence="2 3" key="1">
    <citation type="submission" date="2019-09" db="EMBL/GenBank/DDBJ databases">
        <title>Actinomadura physcomitrii sp. nov., a novel actinomycete isolated from moss [Physcomitrium sphaericum (Ludw) Fuernr].</title>
        <authorList>
            <person name="Zhuang X."/>
            <person name="Liu C."/>
        </authorList>
    </citation>
    <scope>NUCLEOTIDE SEQUENCE [LARGE SCALE GENOMIC DNA]</scope>
    <source>
        <strain evidence="2 3">HMC1</strain>
    </source>
</reference>
<feature type="compositionally biased region" description="Low complexity" evidence="1">
    <location>
        <begin position="115"/>
        <end position="138"/>
    </location>
</feature>
<dbReference type="RefSeq" id="WP_151566336.1">
    <property type="nucleotide sequence ID" value="NZ_WBMT01000020.1"/>
</dbReference>
<name>A0A6H9YEM5_9ACTN</name>
<comment type="caution">
    <text evidence="2">The sequence shown here is derived from an EMBL/GenBank/DDBJ whole genome shotgun (WGS) entry which is preliminary data.</text>
</comment>
<evidence type="ECO:0000313" key="2">
    <source>
        <dbReference type="EMBL" id="KAB2342953.1"/>
    </source>
</evidence>
<keyword evidence="3" id="KW-1185">Reference proteome</keyword>
<organism evidence="2 3">
    <name type="scientific">Actinomadura rudentiformis</name>
    <dbReference type="NCBI Taxonomy" id="359158"/>
    <lineage>
        <taxon>Bacteria</taxon>
        <taxon>Bacillati</taxon>
        <taxon>Actinomycetota</taxon>
        <taxon>Actinomycetes</taxon>
        <taxon>Streptosporangiales</taxon>
        <taxon>Thermomonosporaceae</taxon>
        <taxon>Actinomadura</taxon>
    </lineage>
</organism>
<feature type="region of interest" description="Disordered" evidence="1">
    <location>
        <begin position="107"/>
        <end position="154"/>
    </location>
</feature>
<feature type="region of interest" description="Disordered" evidence="1">
    <location>
        <begin position="26"/>
        <end position="65"/>
    </location>
</feature>